<dbReference type="AlphaFoldDB" id="A0A5S6R282"/>
<dbReference type="WBParaSite" id="TMUE_3000013424.1">
    <property type="protein sequence ID" value="TMUE_3000013424.1"/>
    <property type="gene ID" value="WBGene00301915"/>
</dbReference>
<proteinExistence type="predicted"/>
<name>A0A5S6R282_TRIMR</name>
<reference evidence="2" key="1">
    <citation type="submission" date="2019-12" db="UniProtKB">
        <authorList>
            <consortium name="WormBaseParasite"/>
        </authorList>
    </citation>
    <scope>IDENTIFICATION</scope>
</reference>
<sequence>MIHEYLGSRSERDNGSSCENRSCCYNHYCITGSRRERDSSSNGENRSCCYNHSCITGSWHNVTAAAIEKTEAVATSTGVPEDVGQNVTTVAAAETEAMATSTPVSQEVEQNVTAAAIEKTEAVAATTGVSEAPVEPPMAPIRPIKLPYSTTEIFREIKLILRFKPDPANFAVSFKSGKEHVFDLKMDYAKQEWRMITYTNKDRGILEKREKIVPVIKPDEIRQISLELLEDKIRMTDVIDGHEKQHHEVNRPVAGEGPIQVKVDGDVYLYQYFFSHM</sequence>
<evidence type="ECO:0000313" key="2">
    <source>
        <dbReference type="WBParaSite" id="TMUE_3000013424.1"/>
    </source>
</evidence>
<protein>
    <submittedName>
        <fullName evidence="2">Uncharacterized protein</fullName>
    </submittedName>
</protein>
<evidence type="ECO:0000313" key="1">
    <source>
        <dbReference type="Proteomes" id="UP000046395"/>
    </source>
</evidence>
<dbReference type="Proteomes" id="UP000046395">
    <property type="component" value="Unassembled WGS sequence"/>
</dbReference>
<keyword evidence="1" id="KW-1185">Reference proteome</keyword>
<accession>A0A5S6R282</accession>
<organism evidence="1 2">
    <name type="scientific">Trichuris muris</name>
    <name type="common">Mouse whipworm</name>
    <dbReference type="NCBI Taxonomy" id="70415"/>
    <lineage>
        <taxon>Eukaryota</taxon>
        <taxon>Metazoa</taxon>
        <taxon>Ecdysozoa</taxon>
        <taxon>Nematoda</taxon>
        <taxon>Enoplea</taxon>
        <taxon>Dorylaimia</taxon>
        <taxon>Trichinellida</taxon>
        <taxon>Trichuridae</taxon>
        <taxon>Trichuris</taxon>
    </lineage>
</organism>